<keyword evidence="2" id="KW-0238">DNA-binding</keyword>
<dbReference type="InterPro" id="IPR050204">
    <property type="entry name" value="AraC_XylS_family_regulators"/>
</dbReference>
<dbReference type="PROSITE" id="PS01124">
    <property type="entry name" value="HTH_ARAC_FAMILY_2"/>
    <property type="match status" value="1"/>
</dbReference>
<evidence type="ECO:0000313" key="5">
    <source>
        <dbReference type="EMBL" id="MDT0308928.1"/>
    </source>
</evidence>
<dbReference type="PANTHER" id="PTHR46796">
    <property type="entry name" value="HTH-TYPE TRANSCRIPTIONAL ACTIVATOR RHAS-RELATED"/>
    <property type="match status" value="1"/>
</dbReference>
<proteinExistence type="predicted"/>
<keyword evidence="1" id="KW-0805">Transcription regulation</keyword>
<reference evidence="6" key="1">
    <citation type="submission" date="2023-07" db="EMBL/GenBank/DDBJ databases">
        <title>30 novel species of actinomycetes from the DSMZ collection.</title>
        <authorList>
            <person name="Nouioui I."/>
        </authorList>
    </citation>
    <scope>NUCLEOTIDE SEQUENCE [LARGE SCALE GENOMIC DNA]</scope>
    <source>
        <strain evidence="6">DSM 44917</strain>
    </source>
</reference>
<dbReference type="Proteomes" id="UP001183388">
    <property type="component" value="Unassembled WGS sequence"/>
</dbReference>
<protein>
    <submittedName>
        <fullName evidence="5">AraC family transcriptional regulator</fullName>
    </submittedName>
</protein>
<evidence type="ECO:0000256" key="3">
    <source>
        <dbReference type="ARBA" id="ARBA00023163"/>
    </source>
</evidence>
<dbReference type="InterPro" id="IPR020449">
    <property type="entry name" value="Tscrpt_reg_AraC-type_HTH"/>
</dbReference>
<sequence>MDVLADALAVMRVGGSVSARTDVRAPWGLRFPAAVGASFHVVLHGACWLVGEGGERREPLPLASGDVVFLRNGAAHALVDDPATEPVDFAPAREIATSPIGHFRLDGPGARSRLLCGAYRLGGTRPHPLLAELPEVLHLPARPGRHGQLHAVVNLLGAELDEPRPGRDGVVPSLVDAMLLYILRAWIEDRSEPVGWPVALCDPAIGRALEGIHGDPGWPWTVEELGARGGLSRSVFAQRFTALVGSSPLAYLTWWRMTLAGRLLRESDSPLGAIAQRVGYSSEYAFAKAFKREYGIAPGRFRRGTD</sequence>
<keyword evidence="6" id="KW-1185">Reference proteome</keyword>
<evidence type="ECO:0000256" key="1">
    <source>
        <dbReference type="ARBA" id="ARBA00023015"/>
    </source>
</evidence>
<dbReference type="InterPro" id="IPR009057">
    <property type="entry name" value="Homeodomain-like_sf"/>
</dbReference>
<dbReference type="PRINTS" id="PR00032">
    <property type="entry name" value="HTHARAC"/>
</dbReference>
<dbReference type="InterPro" id="IPR018060">
    <property type="entry name" value="HTH_AraC"/>
</dbReference>
<dbReference type="EMBL" id="JAVREN010000028">
    <property type="protein sequence ID" value="MDT0308928.1"/>
    <property type="molecule type" value="Genomic_DNA"/>
</dbReference>
<evidence type="ECO:0000256" key="2">
    <source>
        <dbReference type="ARBA" id="ARBA00023125"/>
    </source>
</evidence>
<dbReference type="SUPFAM" id="SSF46689">
    <property type="entry name" value="Homeodomain-like"/>
    <property type="match status" value="2"/>
</dbReference>
<dbReference type="SMART" id="SM00342">
    <property type="entry name" value="HTH_ARAC"/>
    <property type="match status" value="1"/>
</dbReference>
<comment type="caution">
    <text evidence="5">The sequence shown here is derived from an EMBL/GenBank/DDBJ whole genome shotgun (WGS) entry which is preliminary data.</text>
</comment>
<feature type="domain" description="HTH araC/xylS-type" evidence="4">
    <location>
        <begin position="206"/>
        <end position="304"/>
    </location>
</feature>
<dbReference type="InterPro" id="IPR032783">
    <property type="entry name" value="AraC_lig"/>
</dbReference>
<dbReference type="Pfam" id="PF12833">
    <property type="entry name" value="HTH_18"/>
    <property type="match status" value="1"/>
</dbReference>
<name>A0ABU2LBH0_9ACTN</name>
<gene>
    <name evidence="5" type="ORF">RM780_18455</name>
</gene>
<organism evidence="5 6">
    <name type="scientific">Streptomyces boetiae</name>
    <dbReference type="NCBI Taxonomy" id="3075541"/>
    <lineage>
        <taxon>Bacteria</taxon>
        <taxon>Bacillati</taxon>
        <taxon>Actinomycetota</taxon>
        <taxon>Actinomycetes</taxon>
        <taxon>Kitasatosporales</taxon>
        <taxon>Streptomycetaceae</taxon>
        <taxon>Streptomyces</taxon>
    </lineage>
</organism>
<dbReference type="PANTHER" id="PTHR46796:SF7">
    <property type="entry name" value="ARAC FAMILY TRANSCRIPTIONAL REGULATOR"/>
    <property type="match status" value="1"/>
</dbReference>
<dbReference type="Pfam" id="PF12852">
    <property type="entry name" value="Cupin_6"/>
    <property type="match status" value="1"/>
</dbReference>
<evidence type="ECO:0000259" key="4">
    <source>
        <dbReference type="PROSITE" id="PS01124"/>
    </source>
</evidence>
<dbReference type="RefSeq" id="WP_311631877.1">
    <property type="nucleotide sequence ID" value="NZ_JAVREN010000028.1"/>
</dbReference>
<keyword evidence="3" id="KW-0804">Transcription</keyword>
<accession>A0ABU2LBH0</accession>
<evidence type="ECO:0000313" key="6">
    <source>
        <dbReference type="Proteomes" id="UP001183388"/>
    </source>
</evidence>
<dbReference type="Gene3D" id="1.10.10.60">
    <property type="entry name" value="Homeodomain-like"/>
    <property type="match status" value="2"/>
</dbReference>